<accession>B7J5J1</accession>
<keyword evidence="2" id="KW-1185">Reference proteome</keyword>
<protein>
    <submittedName>
        <fullName evidence="1">Uncharacterized protein</fullName>
    </submittedName>
</protein>
<dbReference type="Proteomes" id="UP000001362">
    <property type="component" value="Chromosome"/>
</dbReference>
<organism evidence="1 2">
    <name type="scientific">Acidithiobacillus ferrooxidans (strain ATCC 23270 / DSM 14882 / CIP 104768 / NCIMB 8455)</name>
    <name type="common">Ferrobacillus ferrooxidans (strain ATCC 23270)</name>
    <dbReference type="NCBI Taxonomy" id="243159"/>
    <lineage>
        <taxon>Bacteria</taxon>
        <taxon>Pseudomonadati</taxon>
        <taxon>Pseudomonadota</taxon>
        <taxon>Acidithiobacillia</taxon>
        <taxon>Acidithiobacillales</taxon>
        <taxon>Acidithiobacillaceae</taxon>
        <taxon>Acidithiobacillus</taxon>
    </lineage>
</organism>
<dbReference type="AlphaFoldDB" id="B7J5J1"/>
<evidence type="ECO:0000313" key="2">
    <source>
        <dbReference type="Proteomes" id="UP000001362"/>
    </source>
</evidence>
<gene>
    <name evidence="1" type="ordered locus">AFE_2202</name>
</gene>
<sequence length="267" mass="27264">MGFDLGGGKGAIQSVSHGRVSFSISEALIWSRPSCRTRCSISGSDLRRSSVRLSRNWMPSSARVRMIVRLIRSFQTVCRCCVTCSSISLMIRRSISRKSNSSKSLRKSRVMGGIAAVGPTASGASVVVVFSSVSGEAASSCQCGAACAYSPEAAAAPLRAAAASSQRMEKAAGLSGVATGPEPCGGGWSGAASAAGRFTASGASSSACRQSWGGNPGRTRLVSNSGASSSTSICSSRTGSLRVVMLAMACLQSGFQGMHLHGESCVL</sequence>
<dbReference type="EMBL" id="CP001219">
    <property type="protein sequence ID" value="ACK78670.1"/>
    <property type="molecule type" value="Genomic_DNA"/>
</dbReference>
<dbReference type="KEGG" id="afr:AFE_2202"/>
<dbReference type="HOGENOM" id="CLU_1040613_0_0_6"/>
<name>B7J5J1_ACIF2</name>
<evidence type="ECO:0000313" key="1">
    <source>
        <dbReference type="EMBL" id="ACK78670.1"/>
    </source>
</evidence>
<dbReference type="STRING" id="243159.AFE_2202"/>
<reference evidence="1 2" key="1">
    <citation type="journal article" date="2008" name="BMC Genomics">
        <title>Acidithiobacillus ferrooxidans metabolism: from genome sequence to industrial applications.</title>
        <authorList>
            <person name="Valdes J."/>
            <person name="Pedroso I."/>
            <person name="Quatrini R."/>
            <person name="Dodson R.J."/>
            <person name="Tettelin H."/>
            <person name="Blake R.II."/>
            <person name="Eisen J.A."/>
            <person name="Holmes D.S."/>
        </authorList>
    </citation>
    <scope>NUCLEOTIDE SEQUENCE [LARGE SCALE GENOMIC DNA]</scope>
    <source>
        <strain evidence="2">ATCC 23270 / DSM 14882 / CIP 104768 / NCIMB 8455</strain>
    </source>
</reference>
<proteinExistence type="predicted"/>
<dbReference type="PaxDb" id="243159-AFE_2202"/>